<comment type="caution">
    <text evidence="1">The sequence shown here is derived from an EMBL/GenBank/DDBJ whole genome shotgun (WGS) entry which is preliminary data.</text>
</comment>
<accession>A0ABQ8A186</accession>
<gene>
    <name evidence="1" type="ORF">HID58_062294</name>
</gene>
<evidence type="ECO:0000313" key="2">
    <source>
        <dbReference type="Proteomes" id="UP000824890"/>
    </source>
</evidence>
<name>A0ABQ8A186_BRANA</name>
<organism evidence="1 2">
    <name type="scientific">Brassica napus</name>
    <name type="common">Rape</name>
    <dbReference type="NCBI Taxonomy" id="3708"/>
    <lineage>
        <taxon>Eukaryota</taxon>
        <taxon>Viridiplantae</taxon>
        <taxon>Streptophyta</taxon>
        <taxon>Embryophyta</taxon>
        <taxon>Tracheophyta</taxon>
        <taxon>Spermatophyta</taxon>
        <taxon>Magnoliopsida</taxon>
        <taxon>eudicotyledons</taxon>
        <taxon>Gunneridae</taxon>
        <taxon>Pentapetalae</taxon>
        <taxon>rosids</taxon>
        <taxon>malvids</taxon>
        <taxon>Brassicales</taxon>
        <taxon>Brassicaceae</taxon>
        <taxon>Brassiceae</taxon>
        <taxon>Brassica</taxon>
    </lineage>
</organism>
<evidence type="ECO:0008006" key="3">
    <source>
        <dbReference type="Google" id="ProtNLM"/>
    </source>
</evidence>
<sequence length="366" mass="40019">IFNAVSLCRRPAYHRGSIPFRDSQGSNLRIYVLHDKSLVISVVCRVPQARSTHQPRIGLDIASLHATGYTPDIEAAPSHQGFYGAKLHRSNRCLLVTTGPIVQECCFARVAHDYVTAASLSHSAVSSIDSSSQSRIGGLPDLLVAGTIVQECGLARFYNSITVASPSHYAVPSIDGSSQSQLCDLHTGFVARRSNHPEACYLLSDVCSHMCWLNECDDCTLRSPSVTNCWAQHGNVEFRGLDPFKPSLLSSNFILSASLEVKLELHLVSSVSLVGFKADCACFSAKSSQIGFRTLNVVYGSGASHLKFLPVNILTASYRCINVVFDYQLFFRTIAMGSKMELLFGFLHFAERDSPLYGSISSCFVF</sequence>
<reference evidence="1 2" key="1">
    <citation type="submission" date="2021-05" db="EMBL/GenBank/DDBJ databases">
        <title>Genome Assembly of Synthetic Allotetraploid Brassica napus Reveals Homoeologous Exchanges between Subgenomes.</title>
        <authorList>
            <person name="Davis J.T."/>
        </authorList>
    </citation>
    <scope>NUCLEOTIDE SEQUENCE [LARGE SCALE GENOMIC DNA]</scope>
    <source>
        <strain evidence="2">cv. Da-Ae</strain>
        <tissue evidence="1">Seedling</tissue>
    </source>
</reference>
<keyword evidence="2" id="KW-1185">Reference proteome</keyword>
<proteinExistence type="predicted"/>
<evidence type="ECO:0000313" key="1">
    <source>
        <dbReference type="EMBL" id="KAH0886198.1"/>
    </source>
</evidence>
<dbReference type="Proteomes" id="UP000824890">
    <property type="component" value="Unassembled WGS sequence"/>
</dbReference>
<dbReference type="EMBL" id="JAGKQM010000014">
    <property type="protein sequence ID" value="KAH0886198.1"/>
    <property type="molecule type" value="Genomic_DNA"/>
</dbReference>
<feature type="non-terminal residue" evidence="1">
    <location>
        <position position="1"/>
    </location>
</feature>
<protein>
    <recommendedName>
        <fullName evidence="3">CST complex subunit CTC1</fullName>
    </recommendedName>
</protein>